<dbReference type="GeneID" id="20673173"/>
<evidence type="ECO:0000313" key="2">
    <source>
        <dbReference type="Proteomes" id="UP000030671"/>
    </source>
</evidence>
<dbReference type="InParanoid" id="W4KHL6"/>
<reference evidence="1 2" key="1">
    <citation type="journal article" date="2012" name="New Phytol.">
        <title>Insight into trade-off between wood decay and parasitism from the genome of a fungal forest pathogen.</title>
        <authorList>
            <person name="Olson A."/>
            <person name="Aerts A."/>
            <person name="Asiegbu F."/>
            <person name="Belbahri L."/>
            <person name="Bouzid O."/>
            <person name="Broberg A."/>
            <person name="Canback B."/>
            <person name="Coutinho P.M."/>
            <person name="Cullen D."/>
            <person name="Dalman K."/>
            <person name="Deflorio G."/>
            <person name="van Diepen L.T."/>
            <person name="Dunand C."/>
            <person name="Duplessis S."/>
            <person name="Durling M."/>
            <person name="Gonthier P."/>
            <person name="Grimwood J."/>
            <person name="Fossdal C.G."/>
            <person name="Hansson D."/>
            <person name="Henrissat B."/>
            <person name="Hietala A."/>
            <person name="Himmelstrand K."/>
            <person name="Hoffmeister D."/>
            <person name="Hogberg N."/>
            <person name="James T.Y."/>
            <person name="Karlsson M."/>
            <person name="Kohler A."/>
            <person name="Kues U."/>
            <person name="Lee Y.H."/>
            <person name="Lin Y.C."/>
            <person name="Lind M."/>
            <person name="Lindquist E."/>
            <person name="Lombard V."/>
            <person name="Lucas S."/>
            <person name="Lunden K."/>
            <person name="Morin E."/>
            <person name="Murat C."/>
            <person name="Park J."/>
            <person name="Raffaello T."/>
            <person name="Rouze P."/>
            <person name="Salamov A."/>
            <person name="Schmutz J."/>
            <person name="Solheim H."/>
            <person name="Stahlberg J."/>
            <person name="Velez H."/>
            <person name="de Vries R.P."/>
            <person name="Wiebenga A."/>
            <person name="Woodward S."/>
            <person name="Yakovlev I."/>
            <person name="Garbelotto M."/>
            <person name="Martin F."/>
            <person name="Grigoriev I.V."/>
            <person name="Stenlid J."/>
        </authorList>
    </citation>
    <scope>NUCLEOTIDE SEQUENCE [LARGE SCALE GENOMIC DNA]</scope>
    <source>
        <strain evidence="1 2">TC 32-1</strain>
    </source>
</reference>
<dbReference type="HOGENOM" id="CLU_2961055_0_0_1"/>
<evidence type="ECO:0000313" key="1">
    <source>
        <dbReference type="EMBL" id="ETW85343.1"/>
    </source>
</evidence>
<accession>W4KHL6</accession>
<protein>
    <submittedName>
        <fullName evidence="1">Uncharacterized protein</fullName>
    </submittedName>
</protein>
<proteinExistence type="predicted"/>
<dbReference type="RefSeq" id="XP_009542208.1">
    <property type="nucleotide sequence ID" value="XM_009543913.1"/>
</dbReference>
<organism evidence="1 2">
    <name type="scientific">Heterobasidion irregulare (strain TC 32-1)</name>
    <dbReference type="NCBI Taxonomy" id="747525"/>
    <lineage>
        <taxon>Eukaryota</taxon>
        <taxon>Fungi</taxon>
        <taxon>Dikarya</taxon>
        <taxon>Basidiomycota</taxon>
        <taxon>Agaricomycotina</taxon>
        <taxon>Agaricomycetes</taxon>
        <taxon>Russulales</taxon>
        <taxon>Bondarzewiaceae</taxon>
        <taxon>Heterobasidion</taxon>
        <taxon>Heterobasidion annosum species complex</taxon>
    </lineage>
</organism>
<dbReference type="KEGG" id="hir:HETIRDRAFT_414375"/>
<sequence length="59" mass="6655">MALQDSINMVYVLKRLYGMIYIPPTQSMLTLLSVAFCGALSVGRCVELLVFNRVNNRCQ</sequence>
<keyword evidence="2" id="KW-1185">Reference proteome</keyword>
<gene>
    <name evidence="1" type="ORF">HETIRDRAFT_414375</name>
</gene>
<dbReference type="EMBL" id="KI925455">
    <property type="protein sequence ID" value="ETW85343.1"/>
    <property type="molecule type" value="Genomic_DNA"/>
</dbReference>
<dbReference type="Proteomes" id="UP000030671">
    <property type="component" value="Unassembled WGS sequence"/>
</dbReference>
<dbReference type="AlphaFoldDB" id="W4KHL6"/>
<name>W4KHL6_HETIT</name>